<dbReference type="PROSITE" id="PS51257">
    <property type="entry name" value="PROKAR_LIPOPROTEIN"/>
    <property type="match status" value="1"/>
</dbReference>
<comment type="caution">
    <text evidence="1">The sequence shown here is derived from an EMBL/GenBank/DDBJ whole genome shotgun (WGS) entry which is preliminary data.</text>
</comment>
<name>A0ABU7N996_PSEVI</name>
<dbReference type="EMBL" id="JAZEIP010000026">
    <property type="protein sequence ID" value="MEE4041532.1"/>
    <property type="molecule type" value="Genomic_DNA"/>
</dbReference>
<dbReference type="Pfam" id="PF16105">
    <property type="entry name" value="DUF4823"/>
    <property type="match status" value="1"/>
</dbReference>
<keyword evidence="2" id="KW-1185">Reference proteome</keyword>
<protein>
    <submittedName>
        <fullName evidence="1">DUF4823 domain-containing protein</fullName>
    </submittedName>
</protein>
<evidence type="ECO:0000313" key="2">
    <source>
        <dbReference type="Proteomes" id="UP001343600"/>
    </source>
</evidence>
<dbReference type="Proteomes" id="UP001343600">
    <property type="component" value="Unassembled WGS sequence"/>
</dbReference>
<dbReference type="RefSeq" id="WP_081332469.1">
    <property type="nucleotide sequence ID" value="NZ_CP184649.1"/>
</dbReference>
<organism evidence="1 2">
    <name type="scientific">Pseudomonas viridiflava</name>
    <name type="common">Phytomonas viridiflava</name>
    <dbReference type="NCBI Taxonomy" id="33069"/>
    <lineage>
        <taxon>Bacteria</taxon>
        <taxon>Pseudomonadati</taxon>
        <taxon>Pseudomonadota</taxon>
        <taxon>Gammaproteobacteria</taxon>
        <taxon>Pseudomonadales</taxon>
        <taxon>Pseudomonadaceae</taxon>
        <taxon>Pseudomonas</taxon>
    </lineage>
</organism>
<accession>A0ABU7N996</accession>
<evidence type="ECO:0000313" key="1">
    <source>
        <dbReference type="EMBL" id="MEE4041532.1"/>
    </source>
</evidence>
<proteinExistence type="predicted"/>
<sequence length="172" mass="18583">MRIPVTLALLVALSGCADSHQWSPLQNGSARIAKTDKIYISTPADGEYGDHVYRGSGRNTSSIISSAVSKRSRWMRVGAVADNFQDALAQAQSMGQDVLIYPTILHWEDRATEWSMIPDKVEIKVDVVQVSSGDVISSGIIKGKSGLSTLGGDHPQDLLPEPVAEFVDSLFL</sequence>
<reference evidence="1 2" key="1">
    <citation type="submission" date="2024-01" db="EMBL/GenBank/DDBJ databases">
        <title>Characterization of Pseudomonas viridiflava in Georgia, USA.</title>
        <authorList>
            <person name="Zhao M."/>
            <person name="Dutta B."/>
        </authorList>
    </citation>
    <scope>NUCLEOTIDE SEQUENCE [LARGE SCALE GENOMIC DNA]</scope>
    <source>
        <strain evidence="1 2">21GA0539</strain>
    </source>
</reference>
<dbReference type="InterPro" id="IPR032248">
    <property type="entry name" value="DUF4823"/>
</dbReference>
<gene>
    <name evidence="1" type="ORF">V2I87_15655</name>
</gene>